<feature type="compositionally biased region" description="Polar residues" evidence="1">
    <location>
        <begin position="158"/>
        <end position="172"/>
    </location>
</feature>
<feature type="region of interest" description="Disordered" evidence="1">
    <location>
        <begin position="148"/>
        <end position="172"/>
    </location>
</feature>
<evidence type="ECO:0000256" key="1">
    <source>
        <dbReference type="SAM" id="MobiDB-lite"/>
    </source>
</evidence>
<organism evidence="2">
    <name type="scientific">Lotus japonicus</name>
    <name type="common">Lotus corniculatus var. japonicus</name>
    <dbReference type="NCBI Taxonomy" id="34305"/>
    <lineage>
        <taxon>Eukaryota</taxon>
        <taxon>Viridiplantae</taxon>
        <taxon>Streptophyta</taxon>
        <taxon>Embryophyta</taxon>
        <taxon>Tracheophyta</taxon>
        <taxon>Spermatophyta</taxon>
        <taxon>Magnoliopsida</taxon>
        <taxon>eudicotyledons</taxon>
        <taxon>Gunneridae</taxon>
        <taxon>Pentapetalae</taxon>
        <taxon>rosids</taxon>
        <taxon>fabids</taxon>
        <taxon>Fabales</taxon>
        <taxon>Fabaceae</taxon>
        <taxon>Papilionoideae</taxon>
        <taxon>50 kb inversion clade</taxon>
        <taxon>NPAAA clade</taxon>
        <taxon>Hologalegina</taxon>
        <taxon>robinioid clade</taxon>
        <taxon>Loteae</taxon>
        <taxon>Lotus</taxon>
    </lineage>
</organism>
<accession>I3SX56</accession>
<name>I3SX56_LOTJA</name>
<dbReference type="EMBL" id="BT145054">
    <property type="protein sequence ID" value="AFK44848.1"/>
    <property type="molecule type" value="mRNA"/>
</dbReference>
<feature type="compositionally biased region" description="Low complexity" evidence="1">
    <location>
        <begin position="148"/>
        <end position="157"/>
    </location>
</feature>
<reference evidence="2" key="1">
    <citation type="submission" date="2012-05" db="EMBL/GenBank/DDBJ databases">
        <authorList>
            <person name="Krishnakumar V."/>
            <person name="Cheung F."/>
            <person name="Xiao Y."/>
            <person name="Chan A."/>
            <person name="Moskal W.A."/>
            <person name="Town C.D."/>
        </authorList>
    </citation>
    <scope>NUCLEOTIDE SEQUENCE</scope>
</reference>
<dbReference type="AlphaFoldDB" id="I3SX56"/>
<evidence type="ECO:0000313" key="2">
    <source>
        <dbReference type="EMBL" id="AFK44848.1"/>
    </source>
</evidence>
<proteinExistence type="evidence at transcript level"/>
<sequence length="172" mass="19186">MLRPLVRSWCSRMMRTKFYHSTNSNCSPPLARPETAWRSLSMCKRIFTCTNCATISRSVSKLQPVGPAMNWLRPYAAAHTRSTCCSVATTPSMARRSTTWITWRACTRCRSEHRDMHLTLTTVCSTVTTTRACLWPRALVCCSAASTSSNSAWSSTCPNGRSKSLTKMASES</sequence>
<protein>
    <submittedName>
        <fullName evidence="2">Uncharacterized protein</fullName>
    </submittedName>
</protein>